<dbReference type="PANTHER" id="PTHR43547">
    <property type="entry name" value="TWO-COMPONENT HISTIDINE KINASE"/>
    <property type="match status" value="1"/>
</dbReference>
<protein>
    <recommendedName>
        <fullName evidence="2">histidine kinase</fullName>
        <ecNumber evidence="2">2.7.13.3</ecNumber>
    </recommendedName>
</protein>
<dbReference type="SUPFAM" id="SSF47384">
    <property type="entry name" value="Homodimeric domain of signal transducing histidine kinase"/>
    <property type="match status" value="1"/>
</dbReference>
<dbReference type="PROSITE" id="PS01124">
    <property type="entry name" value="HTH_ARAC_FAMILY_2"/>
    <property type="match status" value="1"/>
</dbReference>
<evidence type="ECO:0000256" key="8">
    <source>
        <dbReference type="ARBA" id="ARBA00023012"/>
    </source>
</evidence>
<dbReference type="Gene3D" id="1.10.10.60">
    <property type="entry name" value="Homeodomain-like"/>
    <property type="match status" value="1"/>
</dbReference>
<dbReference type="EMBL" id="FQYU01000003">
    <property type="protein sequence ID" value="SHJ22617.1"/>
    <property type="molecule type" value="Genomic_DNA"/>
</dbReference>
<dbReference type="InterPro" id="IPR011006">
    <property type="entry name" value="CheY-like_superfamily"/>
</dbReference>
<dbReference type="Pfam" id="PF00512">
    <property type="entry name" value="HisKA"/>
    <property type="match status" value="1"/>
</dbReference>
<evidence type="ECO:0000259" key="14">
    <source>
        <dbReference type="PROSITE" id="PS50109"/>
    </source>
</evidence>
<dbReference type="InterPro" id="IPR004358">
    <property type="entry name" value="Sig_transdc_His_kin-like_C"/>
</dbReference>
<dbReference type="GO" id="GO:0005524">
    <property type="term" value="F:ATP binding"/>
    <property type="evidence" value="ECO:0007669"/>
    <property type="project" value="UniProtKB-KW"/>
</dbReference>
<dbReference type="Pfam" id="PF00072">
    <property type="entry name" value="Response_reg"/>
    <property type="match status" value="1"/>
</dbReference>
<dbReference type="Pfam" id="PF07494">
    <property type="entry name" value="Reg_prop"/>
    <property type="match status" value="4"/>
</dbReference>
<keyword evidence="10" id="KW-0804">Transcription</keyword>
<evidence type="ECO:0000256" key="7">
    <source>
        <dbReference type="ARBA" id="ARBA00022840"/>
    </source>
</evidence>
<dbReference type="GO" id="GO:0000155">
    <property type="term" value="F:phosphorelay sensor kinase activity"/>
    <property type="evidence" value="ECO:0007669"/>
    <property type="project" value="InterPro"/>
</dbReference>
<keyword evidence="8" id="KW-0902">Two-component regulatory system</keyword>
<keyword evidence="3 11" id="KW-0597">Phosphoprotein</keyword>
<dbReference type="SMART" id="SM00388">
    <property type="entry name" value="HisKA"/>
    <property type="match status" value="1"/>
</dbReference>
<dbReference type="FunFam" id="3.30.565.10:FF:000037">
    <property type="entry name" value="Hybrid sensor histidine kinase/response regulator"/>
    <property type="match status" value="1"/>
</dbReference>
<dbReference type="PANTHER" id="PTHR43547:SF2">
    <property type="entry name" value="HYBRID SIGNAL TRANSDUCTION HISTIDINE KINASE C"/>
    <property type="match status" value="1"/>
</dbReference>
<dbReference type="Proteomes" id="UP000184543">
    <property type="component" value="Unassembled WGS sequence"/>
</dbReference>
<proteinExistence type="predicted"/>
<evidence type="ECO:0000259" key="13">
    <source>
        <dbReference type="PROSITE" id="PS01124"/>
    </source>
</evidence>
<evidence type="ECO:0000313" key="17">
    <source>
        <dbReference type="Proteomes" id="UP000184543"/>
    </source>
</evidence>
<sequence length="1357" mass="154884">MFKTRLTSATLLFLLIAEVSVAQKKNYNFRHLSVKDGLSNNSVIAIEQDKLGQMWFGTRNGLNLYNGTEFKVFTHIPGDTTSLSNNDILTINEDSEGYIWVGTYRGLNRYDPIKNSFKRYYQNNKPNSLCNNVIICSREMPNGEIWFGTANGIAIYHRAHDNFTTIPYEEGSSTGLPFRNIQRIFSDHKNQIWIATAGGLAKLEKRVKNDFIFKQYPFQDSEEDLFIQDIIETSSNVLGLATKYNGYVLFDTQKEKYISSPNSVLPISADVRVLQQANDKSIWLGTTQGVRIIGSENEIFDIKSNESSLSQNFIKAIYKDKHGTIWLGTYSGGVNIWDPSNENFNHLKNSKLANSVVTAIISDKRSNLIYGTEGGDVAILNHKKSTSKVYSLSDKENLIPNSIQTLFLVDDNLLWAGVLNYGLLAFDLRSNQIVEDFIPHKLMEYLKTTGVFSIKQGAHGIYWIGTFGKGLVRYDSGTEQFRVYGKWTENKPKLSSNIIKTICVDQFGNIWAGGLGGLNLLKFRNEEKDDYEVFHFFIDAFSGNDIKTVYEDRHGIIWVGTKTLGLYRFNGSEFEHVNLNEENPISTIHTILEDAEGHIWLSSDKGIVRYNRDTHKTTIYDQRNILSSNDFSPNAGIIQDDGNIYFGGNEGLTLFNPKKLVKNMDAPPVILSDLQLKNNSVTVDAANNILSKSISYTDEITLSHDNANFSLHFAMPSYINSKNNQYAYRLVGLDDSWTYTSHTEAYYTLQKPGEYLFEVKGANNDGIWNESPTSLKITVLPAPWKSIWAFMLYGILGGVTMYYFYNILKSRAKLKQDLRWEQLENKRKEENHEAKLRFFTNISHDFRTPLTLILGPLQQILNNYKGSSIVYKKLLVIESSANHLLHLINRLMEFRKLEDNQSKLQVAEGNIVKFVNEIFLSFTEFAKGKGYNYTFKSSRDEILVFYDRPKLEQVFYNLLSNAFKYTPEGGEISITIDLDQSNIYFKIQDSGIGIKKEYLEQIFNRFFEVPHSTGPDEVYNKGTGIGLSIVKNIIDLHKGSIKVSSKLSEGSVFTISLPLGKNHLKPDEIIPNFKFSDDITQYTNHLTDIERKTLLTTTDNFTIKKELPTILIVEDNDQLRAFFKNLLSGEYNIMEAEDGEIGLSKALQFLPDLVISDVMMPKMAGTELCAQLKHNLKTSHIPIILLTARTSLFYKFKGLESGADDYISKPFHLREFKLRIKNLLDSSRRLREKFTKEPSVVPSELTITSLDEKLLTKAMHIVETNLGNHQFDINSFAKELGVSRTMLFTKIKAWTNHTPNEFINELRLKKAAVYFETSNMNISEISYKVGFNNPKYFSKCFQKKYNMTPSQYIKKFS</sequence>
<evidence type="ECO:0000256" key="12">
    <source>
        <dbReference type="SAM" id="SignalP"/>
    </source>
</evidence>
<dbReference type="SMART" id="SM00448">
    <property type="entry name" value="REC"/>
    <property type="match status" value="1"/>
</dbReference>
<keyword evidence="5" id="KW-0547">Nucleotide-binding</keyword>
<evidence type="ECO:0000256" key="1">
    <source>
        <dbReference type="ARBA" id="ARBA00000085"/>
    </source>
</evidence>
<dbReference type="FunFam" id="2.60.40.10:FF:000791">
    <property type="entry name" value="Two-component system sensor histidine kinase/response regulator"/>
    <property type="match status" value="1"/>
</dbReference>
<dbReference type="PRINTS" id="PR00344">
    <property type="entry name" value="BCTRLSENSOR"/>
</dbReference>
<evidence type="ECO:0000256" key="5">
    <source>
        <dbReference type="ARBA" id="ARBA00022741"/>
    </source>
</evidence>
<dbReference type="InterPro" id="IPR036097">
    <property type="entry name" value="HisK_dim/P_sf"/>
</dbReference>
<evidence type="ECO:0000256" key="3">
    <source>
        <dbReference type="ARBA" id="ARBA00022553"/>
    </source>
</evidence>
<dbReference type="Gene3D" id="2.60.40.10">
    <property type="entry name" value="Immunoglobulins"/>
    <property type="match status" value="1"/>
</dbReference>
<dbReference type="Gene3D" id="2.130.10.10">
    <property type="entry name" value="YVTN repeat-like/Quinoprotein amine dehydrogenase"/>
    <property type="match status" value="4"/>
</dbReference>
<keyword evidence="7" id="KW-0067">ATP-binding</keyword>
<dbReference type="Gene3D" id="3.40.50.2300">
    <property type="match status" value="1"/>
</dbReference>
<keyword evidence="6" id="KW-0418">Kinase</keyword>
<dbReference type="InterPro" id="IPR013783">
    <property type="entry name" value="Ig-like_fold"/>
</dbReference>
<accession>A0A1M6HKB2</accession>
<reference evidence="17" key="1">
    <citation type="submission" date="2016-11" db="EMBL/GenBank/DDBJ databases">
        <authorList>
            <person name="Varghese N."/>
            <person name="Submissions S."/>
        </authorList>
    </citation>
    <scope>NUCLEOTIDE SEQUENCE [LARGE SCALE GENOMIC DNA]</scope>
    <source>
        <strain evidence="17">DSM 19858</strain>
    </source>
</reference>
<dbReference type="STRING" id="192903.SAMN04488513_10382"/>
<organism evidence="16 17">
    <name type="scientific">Pseudozobellia thermophila</name>
    <dbReference type="NCBI Taxonomy" id="192903"/>
    <lineage>
        <taxon>Bacteria</taxon>
        <taxon>Pseudomonadati</taxon>
        <taxon>Bacteroidota</taxon>
        <taxon>Flavobacteriia</taxon>
        <taxon>Flavobacteriales</taxon>
        <taxon>Flavobacteriaceae</taxon>
        <taxon>Pseudozobellia</taxon>
    </lineage>
</organism>
<dbReference type="InterPro" id="IPR036890">
    <property type="entry name" value="HATPase_C_sf"/>
</dbReference>
<dbReference type="EC" id="2.7.13.3" evidence="2"/>
<dbReference type="PROSITE" id="PS50109">
    <property type="entry name" value="HIS_KIN"/>
    <property type="match status" value="1"/>
</dbReference>
<dbReference type="SMART" id="SM00387">
    <property type="entry name" value="HATPase_c"/>
    <property type="match status" value="1"/>
</dbReference>
<dbReference type="GO" id="GO:0003700">
    <property type="term" value="F:DNA-binding transcription factor activity"/>
    <property type="evidence" value="ECO:0007669"/>
    <property type="project" value="InterPro"/>
</dbReference>
<evidence type="ECO:0000256" key="2">
    <source>
        <dbReference type="ARBA" id="ARBA00012438"/>
    </source>
</evidence>
<dbReference type="Gene3D" id="3.30.565.10">
    <property type="entry name" value="Histidine kinase-like ATPase, C-terminal domain"/>
    <property type="match status" value="1"/>
</dbReference>
<evidence type="ECO:0000256" key="4">
    <source>
        <dbReference type="ARBA" id="ARBA00022679"/>
    </source>
</evidence>
<keyword evidence="9" id="KW-0805">Transcription regulation</keyword>
<dbReference type="InterPro" id="IPR001789">
    <property type="entry name" value="Sig_transdc_resp-reg_receiver"/>
</dbReference>
<dbReference type="CDD" id="cd00082">
    <property type="entry name" value="HisKA"/>
    <property type="match status" value="1"/>
</dbReference>
<evidence type="ECO:0000256" key="9">
    <source>
        <dbReference type="ARBA" id="ARBA00023015"/>
    </source>
</evidence>
<evidence type="ECO:0000259" key="15">
    <source>
        <dbReference type="PROSITE" id="PS50110"/>
    </source>
</evidence>
<feature type="chain" id="PRO_5012115940" description="histidine kinase" evidence="12">
    <location>
        <begin position="23"/>
        <end position="1357"/>
    </location>
</feature>
<feature type="modified residue" description="4-aspartylphosphate" evidence="11">
    <location>
        <position position="1157"/>
    </location>
</feature>
<evidence type="ECO:0000256" key="6">
    <source>
        <dbReference type="ARBA" id="ARBA00022777"/>
    </source>
</evidence>
<dbReference type="InterPro" id="IPR011110">
    <property type="entry name" value="Reg_prop"/>
</dbReference>
<dbReference type="InterPro" id="IPR015943">
    <property type="entry name" value="WD40/YVTN_repeat-like_dom_sf"/>
</dbReference>
<dbReference type="RefSeq" id="WP_072993108.1">
    <property type="nucleotide sequence ID" value="NZ_FQYU01000003.1"/>
</dbReference>
<keyword evidence="17" id="KW-1185">Reference proteome</keyword>
<feature type="domain" description="Response regulatory" evidence="15">
    <location>
        <begin position="1109"/>
        <end position="1224"/>
    </location>
</feature>
<dbReference type="InterPro" id="IPR005467">
    <property type="entry name" value="His_kinase_dom"/>
</dbReference>
<dbReference type="SUPFAM" id="SSF46689">
    <property type="entry name" value="Homeodomain-like"/>
    <property type="match status" value="1"/>
</dbReference>
<evidence type="ECO:0000256" key="10">
    <source>
        <dbReference type="ARBA" id="ARBA00023163"/>
    </source>
</evidence>
<dbReference type="Pfam" id="PF02518">
    <property type="entry name" value="HATPase_c"/>
    <property type="match status" value="1"/>
</dbReference>
<dbReference type="InterPro" id="IPR018060">
    <property type="entry name" value="HTH_AraC"/>
</dbReference>
<keyword evidence="4" id="KW-0808">Transferase</keyword>
<comment type="catalytic activity">
    <reaction evidence="1">
        <text>ATP + protein L-histidine = ADP + protein N-phospho-L-histidine.</text>
        <dbReference type="EC" id="2.7.13.3"/>
    </reaction>
</comment>
<dbReference type="InterPro" id="IPR009057">
    <property type="entry name" value="Homeodomain-like_sf"/>
</dbReference>
<dbReference type="SUPFAM" id="SSF55874">
    <property type="entry name" value="ATPase domain of HSP90 chaperone/DNA topoisomerase II/histidine kinase"/>
    <property type="match status" value="1"/>
</dbReference>
<dbReference type="Pfam" id="PF12833">
    <property type="entry name" value="HTH_18"/>
    <property type="match status" value="1"/>
</dbReference>
<keyword evidence="12" id="KW-0732">Signal</keyword>
<feature type="signal peptide" evidence="12">
    <location>
        <begin position="1"/>
        <end position="22"/>
    </location>
</feature>
<evidence type="ECO:0000256" key="11">
    <source>
        <dbReference type="PROSITE-ProRule" id="PRU00169"/>
    </source>
</evidence>
<dbReference type="SUPFAM" id="SSF63829">
    <property type="entry name" value="Calcium-dependent phosphotriesterase"/>
    <property type="match status" value="3"/>
</dbReference>
<dbReference type="OrthoDB" id="1522078at2"/>
<feature type="domain" description="HTH araC/xylS-type" evidence="13">
    <location>
        <begin position="1256"/>
        <end position="1355"/>
    </location>
</feature>
<dbReference type="InterPro" id="IPR003594">
    <property type="entry name" value="HATPase_dom"/>
</dbReference>
<dbReference type="InterPro" id="IPR011123">
    <property type="entry name" value="Y_Y_Y"/>
</dbReference>
<dbReference type="PROSITE" id="PS50110">
    <property type="entry name" value="RESPONSE_REGULATORY"/>
    <property type="match status" value="1"/>
</dbReference>
<dbReference type="SMART" id="SM00342">
    <property type="entry name" value="HTH_ARAC"/>
    <property type="match status" value="1"/>
</dbReference>
<name>A0A1M6HKB2_9FLAO</name>
<dbReference type="Gene3D" id="1.10.287.130">
    <property type="match status" value="1"/>
</dbReference>
<evidence type="ECO:0000313" key="16">
    <source>
        <dbReference type="EMBL" id="SHJ22617.1"/>
    </source>
</evidence>
<dbReference type="GO" id="GO:0043565">
    <property type="term" value="F:sequence-specific DNA binding"/>
    <property type="evidence" value="ECO:0007669"/>
    <property type="project" value="InterPro"/>
</dbReference>
<feature type="domain" description="Histidine kinase" evidence="14">
    <location>
        <begin position="841"/>
        <end position="1061"/>
    </location>
</feature>
<dbReference type="CDD" id="cd17574">
    <property type="entry name" value="REC_OmpR"/>
    <property type="match status" value="1"/>
</dbReference>
<dbReference type="SUPFAM" id="SSF52172">
    <property type="entry name" value="CheY-like"/>
    <property type="match status" value="1"/>
</dbReference>
<gene>
    <name evidence="16" type="ORF">SAMN04488513_10382</name>
</gene>
<dbReference type="Pfam" id="PF07495">
    <property type="entry name" value="Y_Y_Y"/>
    <property type="match status" value="1"/>
</dbReference>
<dbReference type="InterPro" id="IPR003661">
    <property type="entry name" value="HisK_dim/P_dom"/>
</dbReference>